<evidence type="ECO:0000313" key="6">
    <source>
        <dbReference type="Proteomes" id="UP000635071"/>
    </source>
</evidence>
<evidence type="ECO:0000313" key="5">
    <source>
        <dbReference type="EMBL" id="GGE00317.1"/>
    </source>
</evidence>
<organism evidence="5 6">
    <name type="scientific">Sandarakinorhabdus glacialis</name>
    <dbReference type="NCBI Taxonomy" id="1614636"/>
    <lineage>
        <taxon>Bacteria</taxon>
        <taxon>Pseudomonadati</taxon>
        <taxon>Pseudomonadota</taxon>
        <taxon>Alphaproteobacteria</taxon>
        <taxon>Sphingomonadales</taxon>
        <taxon>Sphingosinicellaceae</taxon>
        <taxon>Sandarakinorhabdus</taxon>
    </lineage>
</organism>
<keyword evidence="6" id="KW-1185">Reference proteome</keyword>
<dbReference type="Pfam" id="PF00440">
    <property type="entry name" value="TetR_N"/>
    <property type="match status" value="1"/>
</dbReference>
<dbReference type="GO" id="GO:0000976">
    <property type="term" value="F:transcription cis-regulatory region binding"/>
    <property type="evidence" value="ECO:0007669"/>
    <property type="project" value="TreeGrafter"/>
</dbReference>
<evidence type="ECO:0000256" key="2">
    <source>
        <dbReference type="ARBA" id="ARBA00023125"/>
    </source>
</evidence>
<dbReference type="PANTHER" id="PTHR30055">
    <property type="entry name" value="HTH-TYPE TRANSCRIPTIONAL REGULATOR RUTR"/>
    <property type="match status" value="1"/>
</dbReference>
<evidence type="ECO:0000256" key="3">
    <source>
        <dbReference type="ARBA" id="ARBA00023163"/>
    </source>
</evidence>
<reference evidence="5" key="2">
    <citation type="submission" date="2020-09" db="EMBL/GenBank/DDBJ databases">
        <authorList>
            <person name="Sun Q."/>
            <person name="Zhou Y."/>
        </authorList>
    </citation>
    <scope>NUCLEOTIDE SEQUENCE</scope>
    <source>
        <strain evidence="5">CGMCC 1.15519</strain>
    </source>
</reference>
<dbReference type="Proteomes" id="UP000635071">
    <property type="component" value="Unassembled WGS sequence"/>
</dbReference>
<sequence length="217" mass="24121">MPDPTAPKPRTDAADHLKSVARLLFAERGIDGVTVRDIAEVAGQKNHAAVGYHFGSKDALVREIILDGAILIDRRRNEWLDERESRGGPRSVREVVDVLIYAGVDLAGDGAENGYSRFVVMLGMTHRQFFMDTLADRWNSGYLRCLEHLRRLMPAMPAALKNQRFVFMGAYLGSVLAAREAQLADTARDHPSWQSDTALAHFALTMTAMLECPADRL</sequence>
<dbReference type="InterPro" id="IPR009057">
    <property type="entry name" value="Homeodomain-like_sf"/>
</dbReference>
<name>A0A916ZK08_9SPHN</name>
<dbReference type="PANTHER" id="PTHR30055:SF234">
    <property type="entry name" value="HTH-TYPE TRANSCRIPTIONAL REGULATOR BETI"/>
    <property type="match status" value="1"/>
</dbReference>
<accession>A0A916ZK08</accession>
<keyword evidence="3" id="KW-0804">Transcription</keyword>
<dbReference type="SUPFAM" id="SSF46689">
    <property type="entry name" value="Homeodomain-like"/>
    <property type="match status" value="1"/>
</dbReference>
<dbReference type="AlphaFoldDB" id="A0A916ZK08"/>
<comment type="caution">
    <text evidence="5">The sequence shown here is derived from an EMBL/GenBank/DDBJ whole genome shotgun (WGS) entry which is preliminary data.</text>
</comment>
<keyword evidence="2" id="KW-0238">DNA-binding</keyword>
<dbReference type="RefSeq" id="WP_188761154.1">
    <property type="nucleotide sequence ID" value="NZ_BMJM01000001.1"/>
</dbReference>
<reference evidence="5" key="1">
    <citation type="journal article" date="2014" name="Int. J. Syst. Evol. Microbiol.">
        <title>Complete genome sequence of Corynebacterium casei LMG S-19264T (=DSM 44701T), isolated from a smear-ripened cheese.</title>
        <authorList>
            <consortium name="US DOE Joint Genome Institute (JGI-PGF)"/>
            <person name="Walter F."/>
            <person name="Albersmeier A."/>
            <person name="Kalinowski J."/>
            <person name="Ruckert C."/>
        </authorList>
    </citation>
    <scope>NUCLEOTIDE SEQUENCE</scope>
    <source>
        <strain evidence="5">CGMCC 1.15519</strain>
    </source>
</reference>
<evidence type="ECO:0000259" key="4">
    <source>
        <dbReference type="Pfam" id="PF00440"/>
    </source>
</evidence>
<protein>
    <submittedName>
        <fullName evidence="5">TetR family transcriptional regulator</fullName>
    </submittedName>
</protein>
<keyword evidence="1" id="KW-0805">Transcription regulation</keyword>
<gene>
    <name evidence="5" type="ORF">GCM10011529_03140</name>
</gene>
<evidence type="ECO:0000256" key="1">
    <source>
        <dbReference type="ARBA" id="ARBA00023015"/>
    </source>
</evidence>
<feature type="domain" description="HTH tetR-type" evidence="4">
    <location>
        <begin position="20"/>
        <end position="64"/>
    </location>
</feature>
<dbReference type="InterPro" id="IPR001647">
    <property type="entry name" value="HTH_TetR"/>
</dbReference>
<dbReference type="GO" id="GO:0003700">
    <property type="term" value="F:DNA-binding transcription factor activity"/>
    <property type="evidence" value="ECO:0007669"/>
    <property type="project" value="TreeGrafter"/>
</dbReference>
<dbReference type="InterPro" id="IPR050109">
    <property type="entry name" value="HTH-type_TetR-like_transc_reg"/>
</dbReference>
<dbReference type="Gene3D" id="1.10.357.10">
    <property type="entry name" value="Tetracycline Repressor, domain 2"/>
    <property type="match status" value="1"/>
</dbReference>
<dbReference type="EMBL" id="BMJM01000001">
    <property type="protein sequence ID" value="GGE00317.1"/>
    <property type="molecule type" value="Genomic_DNA"/>
</dbReference>
<proteinExistence type="predicted"/>